<feature type="domain" description="ABC transmembrane type-1" evidence="13">
    <location>
        <begin position="71"/>
        <end position="262"/>
    </location>
</feature>
<organism evidence="14 15">
    <name type="scientific">Bradyrhizobium japonicum</name>
    <dbReference type="NCBI Taxonomy" id="375"/>
    <lineage>
        <taxon>Bacteria</taxon>
        <taxon>Pseudomonadati</taxon>
        <taxon>Pseudomonadota</taxon>
        <taxon>Alphaproteobacteria</taxon>
        <taxon>Hyphomicrobiales</taxon>
        <taxon>Nitrobacteraceae</taxon>
        <taxon>Bradyrhizobium</taxon>
    </lineage>
</organism>
<evidence type="ECO:0000313" key="15">
    <source>
        <dbReference type="Proteomes" id="UP000030377"/>
    </source>
</evidence>
<evidence type="ECO:0000256" key="4">
    <source>
        <dbReference type="ARBA" id="ARBA00020515"/>
    </source>
</evidence>
<dbReference type="CDD" id="cd06261">
    <property type="entry name" value="TM_PBP2"/>
    <property type="match status" value="1"/>
</dbReference>
<keyword evidence="5 11" id="KW-0813">Transport</keyword>
<evidence type="ECO:0000313" key="14">
    <source>
        <dbReference type="EMBL" id="KGT75587.1"/>
    </source>
</evidence>
<feature type="transmembrane region" description="Helical" evidence="11">
    <location>
        <begin position="109"/>
        <end position="130"/>
    </location>
</feature>
<keyword evidence="8 11" id="KW-1133">Transmembrane helix</keyword>
<evidence type="ECO:0000256" key="7">
    <source>
        <dbReference type="ARBA" id="ARBA00022692"/>
    </source>
</evidence>
<evidence type="ECO:0000256" key="9">
    <source>
        <dbReference type="ARBA" id="ARBA00023136"/>
    </source>
</evidence>
<accession>A0A0A3XMH8</accession>
<dbReference type="EMBL" id="JRPN01000025">
    <property type="protein sequence ID" value="KGT75587.1"/>
    <property type="molecule type" value="Genomic_DNA"/>
</dbReference>
<gene>
    <name evidence="12" type="primary">ugpE</name>
    <name evidence="14" type="ORF">MA20_32965</name>
</gene>
<name>A0A0A3XMH8_BRAJP</name>
<feature type="transmembrane region" description="Helical" evidence="11">
    <location>
        <begin position="244"/>
        <end position="262"/>
    </location>
</feature>
<feature type="transmembrane region" description="Helical" evidence="11">
    <location>
        <begin position="142"/>
        <end position="162"/>
    </location>
</feature>
<keyword evidence="9 11" id="KW-0472">Membrane</keyword>
<keyword evidence="6 12" id="KW-1003">Cell membrane</keyword>
<keyword evidence="7 11" id="KW-0812">Transmembrane</keyword>
<dbReference type="STRING" id="375.BKD09_RS12055"/>
<feature type="transmembrane region" description="Helical" evidence="11">
    <location>
        <begin position="77"/>
        <end position="97"/>
    </location>
</feature>
<evidence type="ECO:0000256" key="11">
    <source>
        <dbReference type="RuleBase" id="RU363032"/>
    </source>
</evidence>
<evidence type="ECO:0000256" key="1">
    <source>
        <dbReference type="ARBA" id="ARBA00004651"/>
    </source>
</evidence>
<dbReference type="AlphaFoldDB" id="A0A0A3XMH8"/>
<keyword evidence="12" id="KW-0997">Cell inner membrane</keyword>
<dbReference type="InterPro" id="IPR035906">
    <property type="entry name" value="MetI-like_sf"/>
</dbReference>
<comment type="subunit">
    <text evidence="3 12">The complex is composed of two ATP-binding proteins (UgpC), two transmembrane proteins (UgpA and UgpE) and a solute-binding protein (UgpB).</text>
</comment>
<proteinExistence type="inferred from homology"/>
<dbReference type="PROSITE" id="PS50928">
    <property type="entry name" value="ABC_TM1"/>
    <property type="match status" value="1"/>
</dbReference>
<evidence type="ECO:0000259" key="13">
    <source>
        <dbReference type="PROSITE" id="PS50928"/>
    </source>
</evidence>
<comment type="subcellular location">
    <subcellularLocation>
        <location evidence="12">Cell inner membrane</location>
        <topology evidence="12">Multi-pass membrane protein</topology>
    </subcellularLocation>
    <subcellularLocation>
        <location evidence="1 11">Cell membrane</location>
        <topology evidence="1 11">Multi-pass membrane protein</topology>
    </subcellularLocation>
</comment>
<dbReference type="Gene3D" id="1.10.3720.10">
    <property type="entry name" value="MetI-like"/>
    <property type="match status" value="1"/>
</dbReference>
<sequence>MDMIGDRWSRTFALGLIGVASFSSLLPIVLAVMNALKTTVEIGSNPLALPTQLHWENFSSAWRNAQLGPSLLHSAEVAILTIVMVCVTATPCAYVLARQKGKFWRFITFYFMATITVPVQLYLYPLYFIFAKLGLVNSIPAVALIYTAMFSPFAIFLLRTYALAIPVALEEAAQVDGAKPWQTFFYVILPMMRPGLLTVAIIVGLNAWNEFVIAVTFLQNDSNVTAIVRFYNLTGQYSTDWGEMLAAAVTIVLPIVAIFVLLQRQFIDGMTSGAVKS</sequence>
<evidence type="ECO:0000256" key="8">
    <source>
        <dbReference type="ARBA" id="ARBA00022989"/>
    </source>
</evidence>
<evidence type="ECO:0000256" key="5">
    <source>
        <dbReference type="ARBA" id="ARBA00022448"/>
    </source>
</evidence>
<dbReference type="Pfam" id="PF00528">
    <property type="entry name" value="BPD_transp_1"/>
    <property type="match status" value="1"/>
</dbReference>
<evidence type="ECO:0000256" key="3">
    <source>
        <dbReference type="ARBA" id="ARBA00011557"/>
    </source>
</evidence>
<dbReference type="Proteomes" id="UP000030377">
    <property type="component" value="Unassembled WGS sequence"/>
</dbReference>
<evidence type="ECO:0000256" key="6">
    <source>
        <dbReference type="ARBA" id="ARBA00022475"/>
    </source>
</evidence>
<protein>
    <recommendedName>
        <fullName evidence="4 12">sn-glycerol-3-phosphate transport system permease protein UgpE</fullName>
    </recommendedName>
</protein>
<dbReference type="GO" id="GO:0005886">
    <property type="term" value="C:plasma membrane"/>
    <property type="evidence" value="ECO:0007669"/>
    <property type="project" value="UniProtKB-SubCell"/>
</dbReference>
<evidence type="ECO:0000256" key="12">
    <source>
        <dbReference type="RuleBase" id="RU363056"/>
    </source>
</evidence>
<dbReference type="GO" id="GO:0055085">
    <property type="term" value="P:transmembrane transport"/>
    <property type="evidence" value="ECO:0007669"/>
    <property type="project" value="InterPro"/>
</dbReference>
<feature type="transmembrane region" description="Helical" evidence="11">
    <location>
        <begin position="12"/>
        <end position="36"/>
    </location>
</feature>
<feature type="transmembrane region" description="Helical" evidence="11">
    <location>
        <begin position="183"/>
        <end position="208"/>
    </location>
</feature>
<reference evidence="14 15" key="1">
    <citation type="submission" date="2014-09" db="EMBL/GenBank/DDBJ databases">
        <title>Draft genome of Bradyrhizobium japonicum Is-34.</title>
        <authorList>
            <person name="Tsurumaru H."/>
            <person name="Yamakawa T."/>
            <person name="Hashimoto S."/>
            <person name="Okizaki K."/>
            <person name="Kanesaki Y."/>
            <person name="Yoshikawa H."/>
            <person name="Yajima S."/>
        </authorList>
    </citation>
    <scope>NUCLEOTIDE SEQUENCE [LARGE SCALE GENOMIC DNA]</scope>
    <source>
        <strain evidence="14 15">Is-34</strain>
    </source>
</reference>
<comment type="similarity">
    <text evidence="2 11">Belongs to the binding-protein-dependent transport system permease family.</text>
</comment>
<dbReference type="InterPro" id="IPR000515">
    <property type="entry name" value="MetI-like"/>
</dbReference>
<comment type="caution">
    <text evidence="14">The sequence shown here is derived from an EMBL/GenBank/DDBJ whole genome shotgun (WGS) entry which is preliminary data.</text>
</comment>
<evidence type="ECO:0000256" key="2">
    <source>
        <dbReference type="ARBA" id="ARBA00009306"/>
    </source>
</evidence>
<dbReference type="PANTHER" id="PTHR43744:SF8">
    <property type="entry name" value="SN-GLYCEROL-3-PHOSPHATE TRANSPORT SYSTEM PERMEASE PROTEIN UGPE"/>
    <property type="match status" value="1"/>
</dbReference>
<evidence type="ECO:0000256" key="10">
    <source>
        <dbReference type="ARBA" id="ARBA00037054"/>
    </source>
</evidence>
<comment type="function">
    <text evidence="10 12">Part of the ABC transporter complex UgpBAEC involved in sn-glycerol-3-phosphate (G3P) import. Probably responsible for the translocation of the substrate across the membrane.</text>
</comment>
<dbReference type="PANTHER" id="PTHR43744">
    <property type="entry name" value="ABC TRANSPORTER PERMEASE PROTEIN MG189-RELATED-RELATED"/>
    <property type="match status" value="1"/>
</dbReference>
<dbReference type="SUPFAM" id="SSF161098">
    <property type="entry name" value="MetI-like"/>
    <property type="match status" value="1"/>
</dbReference>